<feature type="transmembrane region" description="Helical" evidence="8">
    <location>
        <begin position="61"/>
        <end position="82"/>
    </location>
</feature>
<comment type="caution">
    <text evidence="10">The sequence shown here is derived from an EMBL/GenBank/DDBJ whole genome shotgun (WGS) entry which is preliminary data.</text>
</comment>
<comment type="similarity">
    <text evidence="2">Belongs to the EamA transporter family.</text>
</comment>
<keyword evidence="6 8" id="KW-1133">Transmembrane helix</keyword>
<evidence type="ECO:0000256" key="8">
    <source>
        <dbReference type="SAM" id="Phobius"/>
    </source>
</evidence>
<dbReference type="AlphaFoldDB" id="A0AAD4FR13"/>
<dbReference type="NCBIfam" id="TIGR00688">
    <property type="entry name" value="rarD"/>
    <property type="match status" value="1"/>
</dbReference>
<keyword evidence="3" id="KW-0813">Transport</keyword>
<comment type="subcellular location">
    <subcellularLocation>
        <location evidence="1">Cell membrane</location>
        <topology evidence="1">Multi-pass membrane protein</topology>
    </subcellularLocation>
</comment>
<accession>A0AAD4FR13</accession>
<feature type="transmembrane region" description="Helical" evidence="8">
    <location>
        <begin position="31"/>
        <end position="49"/>
    </location>
</feature>
<reference evidence="10" key="1">
    <citation type="journal article" date="2012" name="J. Bacteriol.">
        <title>Genome sequences of type strains of seven species of the marine bacterium Pseudoalteromonas.</title>
        <authorList>
            <person name="Xie B.B."/>
            <person name="Shu Y.L."/>
            <person name="Qin Q.L."/>
            <person name="Rong J.C."/>
            <person name="Zhang X.Y."/>
            <person name="Chen X.L."/>
            <person name="Shi M."/>
            <person name="He H.L."/>
            <person name="Zhou B.C."/>
            <person name="Zhang Y.Z."/>
        </authorList>
    </citation>
    <scope>NUCLEOTIDE SEQUENCE</scope>
    <source>
        <strain evidence="10">DSM 8771</strain>
    </source>
</reference>
<evidence type="ECO:0000313" key="11">
    <source>
        <dbReference type="Proteomes" id="UP000016487"/>
    </source>
</evidence>
<feature type="transmembrane region" description="Helical" evidence="8">
    <location>
        <begin position="126"/>
        <end position="144"/>
    </location>
</feature>
<keyword evidence="5 8" id="KW-0812">Transmembrane</keyword>
<dbReference type="InterPro" id="IPR004626">
    <property type="entry name" value="RarD"/>
</dbReference>
<dbReference type="InterPro" id="IPR000620">
    <property type="entry name" value="EamA_dom"/>
</dbReference>
<dbReference type="SUPFAM" id="SSF103481">
    <property type="entry name" value="Multidrug resistance efflux transporter EmrE"/>
    <property type="match status" value="2"/>
</dbReference>
<keyword evidence="4" id="KW-1003">Cell membrane</keyword>
<dbReference type="EMBL" id="AHBZ03000022">
    <property type="protein sequence ID" value="KAF7768811.1"/>
    <property type="molecule type" value="Genomic_DNA"/>
</dbReference>
<dbReference type="GO" id="GO:0005886">
    <property type="term" value="C:plasma membrane"/>
    <property type="evidence" value="ECO:0007669"/>
    <property type="project" value="UniProtKB-SubCell"/>
</dbReference>
<sequence length="314" mass="34872">MAVHYFTICTYNADLFASSGMNMPNSDNNQGYLYAVLAFLMWGLAPIYFKQLDQINALEILTHRIVWSVLFLALIIALTKQWHKIAPVIKQPKLILLLCLSSSLLGFNWGLFIWAVNNGHMLDASLGYYINPLLNVLLGVLFLSERLRLWQKVAVGMAFIGVSLQVLSFGSFPVIALSLASSFAIYGLLRKKMPVESLPGLLLEAAILLPAALIYWWVSEPSATTNMANNTDLINILLISAGIVTTLPLLCFIAAAKRLPYSTLGLFQYIGPSIMFVLAVVLYGETFTTERILTFACIWAALALFSWDTYRASK</sequence>
<dbReference type="InterPro" id="IPR037185">
    <property type="entry name" value="EmrE-like"/>
</dbReference>
<keyword evidence="7 8" id="KW-0472">Membrane</keyword>
<dbReference type="PANTHER" id="PTHR22911:SF137">
    <property type="entry name" value="SOLUTE CARRIER FAMILY 35 MEMBER G2-RELATED"/>
    <property type="match status" value="1"/>
</dbReference>
<evidence type="ECO:0000256" key="3">
    <source>
        <dbReference type="ARBA" id="ARBA00022448"/>
    </source>
</evidence>
<feature type="transmembrane region" description="Helical" evidence="8">
    <location>
        <begin position="94"/>
        <end position="114"/>
    </location>
</feature>
<feature type="domain" description="EamA" evidence="9">
    <location>
        <begin position="31"/>
        <end position="164"/>
    </location>
</feature>
<name>A0AAD4FR13_9GAMM</name>
<proteinExistence type="inferred from homology"/>
<feature type="transmembrane region" description="Helical" evidence="8">
    <location>
        <begin position="233"/>
        <end position="254"/>
    </location>
</feature>
<evidence type="ECO:0000256" key="6">
    <source>
        <dbReference type="ARBA" id="ARBA00022989"/>
    </source>
</evidence>
<feature type="transmembrane region" description="Helical" evidence="8">
    <location>
        <begin position="266"/>
        <end position="286"/>
    </location>
</feature>
<evidence type="ECO:0000256" key="4">
    <source>
        <dbReference type="ARBA" id="ARBA00022475"/>
    </source>
</evidence>
<gene>
    <name evidence="10" type="primary">rarD</name>
    <name evidence="10" type="ORF">PCIT_a3313</name>
</gene>
<feature type="transmembrane region" description="Helical" evidence="8">
    <location>
        <begin position="172"/>
        <end position="189"/>
    </location>
</feature>
<protein>
    <submittedName>
        <fullName evidence="10">Chloramphenicol-sensitive protein RarD</fullName>
    </submittedName>
</protein>
<feature type="transmembrane region" description="Helical" evidence="8">
    <location>
        <begin position="292"/>
        <end position="310"/>
    </location>
</feature>
<dbReference type="PANTHER" id="PTHR22911">
    <property type="entry name" value="ACYL-MALONYL CONDENSING ENZYME-RELATED"/>
    <property type="match status" value="1"/>
</dbReference>
<dbReference type="Proteomes" id="UP000016487">
    <property type="component" value="Unassembled WGS sequence"/>
</dbReference>
<evidence type="ECO:0000259" key="9">
    <source>
        <dbReference type="Pfam" id="PF00892"/>
    </source>
</evidence>
<evidence type="ECO:0000256" key="2">
    <source>
        <dbReference type="ARBA" id="ARBA00007362"/>
    </source>
</evidence>
<organism evidence="10 11">
    <name type="scientific">Pseudoalteromonas citrea</name>
    <dbReference type="NCBI Taxonomy" id="43655"/>
    <lineage>
        <taxon>Bacteria</taxon>
        <taxon>Pseudomonadati</taxon>
        <taxon>Pseudomonadota</taxon>
        <taxon>Gammaproteobacteria</taxon>
        <taxon>Alteromonadales</taxon>
        <taxon>Pseudoalteromonadaceae</taxon>
        <taxon>Pseudoalteromonas</taxon>
    </lineage>
</organism>
<evidence type="ECO:0000256" key="5">
    <source>
        <dbReference type="ARBA" id="ARBA00022692"/>
    </source>
</evidence>
<evidence type="ECO:0000313" key="10">
    <source>
        <dbReference type="EMBL" id="KAF7768811.1"/>
    </source>
</evidence>
<evidence type="ECO:0000256" key="7">
    <source>
        <dbReference type="ARBA" id="ARBA00023136"/>
    </source>
</evidence>
<evidence type="ECO:0000256" key="1">
    <source>
        <dbReference type="ARBA" id="ARBA00004651"/>
    </source>
</evidence>
<feature type="transmembrane region" description="Helical" evidence="8">
    <location>
        <begin position="201"/>
        <end position="218"/>
    </location>
</feature>
<reference evidence="10" key="2">
    <citation type="submission" date="2015-03" db="EMBL/GenBank/DDBJ databases">
        <title>Genome sequence of Pseudoalteromonas citrea.</title>
        <authorList>
            <person name="Xie B.-B."/>
            <person name="Rong J.-C."/>
            <person name="Qin Q.-L."/>
            <person name="Zhang Y.-Z."/>
        </authorList>
    </citation>
    <scope>NUCLEOTIDE SEQUENCE</scope>
    <source>
        <strain evidence="10">DSM 8771</strain>
    </source>
</reference>
<dbReference type="Pfam" id="PF00892">
    <property type="entry name" value="EamA"/>
    <property type="match status" value="1"/>
</dbReference>